<feature type="domain" description="Mur ligase C-terminal" evidence="22">
    <location>
        <begin position="311"/>
        <end position="428"/>
    </location>
</feature>
<evidence type="ECO:0000256" key="14">
    <source>
        <dbReference type="ARBA" id="ARBA00030048"/>
    </source>
</evidence>
<comment type="catalytic activity">
    <reaction evidence="17">
        <text>(6S)-5,6,7,8-tetrahydrofolyl-(gamma-L-Glu)(n) + L-glutamate + ATP = (6S)-5,6,7,8-tetrahydrofolyl-(gamma-L-Glu)(n+1) + ADP + phosphate + H(+)</text>
        <dbReference type="Rhea" id="RHEA:10580"/>
        <dbReference type="Rhea" id="RHEA-COMP:14738"/>
        <dbReference type="Rhea" id="RHEA-COMP:14740"/>
        <dbReference type="ChEBI" id="CHEBI:15378"/>
        <dbReference type="ChEBI" id="CHEBI:29985"/>
        <dbReference type="ChEBI" id="CHEBI:30616"/>
        <dbReference type="ChEBI" id="CHEBI:43474"/>
        <dbReference type="ChEBI" id="CHEBI:141005"/>
        <dbReference type="ChEBI" id="CHEBI:456216"/>
        <dbReference type="EC" id="6.3.2.17"/>
    </reaction>
</comment>
<comment type="caution">
    <text evidence="24">The sequence shown here is derived from an EMBL/GenBank/DDBJ whole genome shotgun (WGS) entry which is preliminary data.</text>
</comment>
<dbReference type="InterPro" id="IPR018109">
    <property type="entry name" value="Folylpolyglutamate_synth_CS"/>
</dbReference>
<evidence type="ECO:0000313" key="25">
    <source>
        <dbReference type="Proteomes" id="UP000632774"/>
    </source>
</evidence>
<keyword evidence="9" id="KW-0479">Metal-binding</keyword>
<dbReference type="NCBIfam" id="TIGR01499">
    <property type="entry name" value="folC"/>
    <property type="match status" value="1"/>
</dbReference>
<keyword evidence="10 21" id="KW-0547">Nucleotide-binding</keyword>
<keyword evidence="13" id="KW-0289">Folate biosynthesis</keyword>
<keyword evidence="12" id="KW-0460">Magnesium</keyword>
<dbReference type="Pfam" id="PF02875">
    <property type="entry name" value="Mur_ligase_C"/>
    <property type="match status" value="1"/>
</dbReference>
<dbReference type="PIRSF" id="PIRSF001563">
    <property type="entry name" value="Folylpolyglu_synth"/>
    <property type="match status" value="1"/>
</dbReference>
<evidence type="ECO:0000256" key="20">
    <source>
        <dbReference type="ARBA" id="ARBA00049161"/>
    </source>
</evidence>
<evidence type="ECO:0000256" key="11">
    <source>
        <dbReference type="ARBA" id="ARBA00022840"/>
    </source>
</evidence>
<keyword evidence="25" id="KW-1185">Reference proteome</keyword>
<evidence type="ECO:0000256" key="9">
    <source>
        <dbReference type="ARBA" id="ARBA00022723"/>
    </source>
</evidence>
<proteinExistence type="inferred from homology"/>
<dbReference type="SUPFAM" id="SSF53244">
    <property type="entry name" value="MurD-like peptide ligases, peptide-binding domain"/>
    <property type="match status" value="1"/>
</dbReference>
<reference evidence="24 25" key="1">
    <citation type="submission" date="2020-10" db="EMBL/GenBank/DDBJ databases">
        <title>Mucilaginibacter mali sp. nov., isolated from rhizosphere soil of apple orchard.</title>
        <authorList>
            <person name="Lee J.-S."/>
            <person name="Kim H.S."/>
            <person name="Kim J.-S."/>
        </authorList>
    </citation>
    <scope>NUCLEOTIDE SEQUENCE [LARGE SCALE GENOMIC DNA]</scope>
    <source>
        <strain evidence="24 25">KCTC 23157</strain>
    </source>
</reference>
<comment type="similarity">
    <text evidence="4 21">Belongs to the folylpolyglutamate synthase family.</text>
</comment>
<evidence type="ECO:0000256" key="7">
    <source>
        <dbReference type="ARBA" id="ARBA00019357"/>
    </source>
</evidence>
<evidence type="ECO:0000256" key="17">
    <source>
        <dbReference type="ARBA" id="ARBA00047493"/>
    </source>
</evidence>
<keyword evidence="8 21" id="KW-0436">Ligase</keyword>
<evidence type="ECO:0000256" key="13">
    <source>
        <dbReference type="ARBA" id="ARBA00022909"/>
    </source>
</evidence>
<evidence type="ECO:0000256" key="2">
    <source>
        <dbReference type="ARBA" id="ARBA00004799"/>
    </source>
</evidence>
<evidence type="ECO:0000256" key="8">
    <source>
        <dbReference type="ARBA" id="ARBA00022598"/>
    </source>
</evidence>
<dbReference type="InterPro" id="IPR036615">
    <property type="entry name" value="Mur_ligase_C_dom_sf"/>
</dbReference>
<dbReference type="Proteomes" id="UP000632774">
    <property type="component" value="Unassembled WGS sequence"/>
</dbReference>
<comment type="pathway">
    <text evidence="2">Cofactor biosynthesis; tetrahydrofolate biosynthesis; 7,8-dihydrofolate from 2-amino-4-hydroxy-6-hydroxymethyl-7,8-dihydropteridine diphosphate and 4-aminobenzoate: step 2/2.</text>
</comment>
<dbReference type="EC" id="6.3.2.17" evidence="6"/>
<comment type="catalytic activity">
    <reaction evidence="20">
        <text>7,8-dihydropteroate + L-glutamate + ATP = 7,8-dihydrofolate + ADP + phosphate + H(+)</text>
        <dbReference type="Rhea" id="RHEA:23584"/>
        <dbReference type="ChEBI" id="CHEBI:15378"/>
        <dbReference type="ChEBI" id="CHEBI:17839"/>
        <dbReference type="ChEBI" id="CHEBI:29985"/>
        <dbReference type="ChEBI" id="CHEBI:30616"/>
        <dbReference type="ChEBI" id="CHEBI:43474"/>
        <dbReference type="ChEBI" id="CHEBI:57451"/>
        <dbReference type="ChEBI" id="CHEBI:456216"/>
        <dbReference type="EC" id="6.3.2.12"/>
    </reaction>
</comment>
<evidence type="ECO:0000259" key="22">
    <source>
        <dbReference type="Pfam" id="PF02875"/>
    </source>
</evidence>
<dbReference type="PROSITE" id="PS01012">
    <property type="entry name" value="FOLYLPOLYGLU_SYNT_2"/>
    <property type="match status" value="1"/>
</dbReference>
<evidence type="ECO:0000256" key="5">
    <source>
        <dbReference type="ARBA" id="ARBA00013023"/>
    </source>
</evidence>
<feature type="domain" description="Mur ligase central" evidence="23">
    <location>
        <begin position="51"/>
        <end position="274"/>
    </location>
</feature>
<evidence type="ECO:0000256" key="16">
    <source>
        <dbReference type="ARBA" id="ARBA00032510"/>
    </source>
</evidence>
<keyword evidence="11 21" id="KW-0067">ATP-binding</keyword>
<comment type="pathway">
    <text evidence="3">Cofactor biosynthesis; tetrahydrofolylpolyglutamate biosynthesis.</text>
</comment>
<evidence type="ECO:0000313" key="24">
    <source>
        <dbReference type="EMBL" id="MBE9665896.1"/>
    </source>
</evidence>
<dbReference type="SUPFAM" id="SSF53623">
    <property type="entry name" value="MurD-like peptide ligases, catalytic domain"/>
    <property type="match status" value="1"/>
</dbReference>
<dbReference type="InterPro" id="IPR013221">
    <property type="entry name" value="Mur_ligase_cen"/>
</dbReference>
<name>A0ABR9XF50_9SPHI</name>
<dbReference type="Gene3D" id="3.40.1190.10">
    <property type="entry name" value="Mur-like, catalytic domain"/>
    <property type="match status" value="1"/>
</dbReference>
<comment type="catalytic activity">
    <reaction evidence="19">
        <text>(6R)-5,10-methylenetetrahydrofolyl-(gamma-L-Glu)(n) + L-glutamate + ATP = (6R)-5,10-methylenetetrahydrofolyl-(gamma-L-Glu)(n+1) + ADP + phosphate + H(+)</text>
        <dbReference type="Rhea" id="RHEA:51912"/>
        <dbReference type="Rhea" id="RHEA-COMP:13257"/>
        <dbReference type="Rhea" id="RHEA-COMP:13258"/>
        <dbReference type="ChEBI" id="CHEBI:15378"/>
        <dbReference type="ChEBI" id="CHEBI:29985"/>
        <dbReference type="ChEBI" id="CHEBI:30616"/>
        <dbReference type="ChEBI" id="CHEBI:43474"/>
        <dbReference type="ChEBI" id="CHEBI:136572"/>
        <dbReference type="ChEBI" id="CHEBI:456216"/>
        <dbReference type="EC" id="6.3.2.17"/>
    </reaction>
</comment>
<comment type="function">
    <text evidence="1">Functions in two distinct reactions of the de novo folate biosynthetic pathway. Catalyzes the addition of a glutamate residue to dihydropteroate (7,8-dihydropteroate or H2Pte) to form dihydrofolate (7,8-dihydrofolate monoglutamate or H2Pte-Glu). Also catalyzes successive additions of L-glutamate to tetrahydrofolate or 10-formyltetrahydrofolate or 5,10-methylenetetrahydrofolate, leading to folylpolyglutamate derivatives.</text>
</comment>
<evidence type="ECO:0000256" key="3">
    <source>
        <dbReference type="ARBA" id="ARBA00005150"/>
    </source>
</evidence>
<dbReference type="InterPro" id="IPR004101">
    <property type="entry name" value="Mur_ligase_C"/>
</dbReference>
<evidence type="ECO:0000256" key="18">
    <source>
        <dbReference type="ARBA" id="ARBA00047808"/>
    </source>
</evidence>
<dbReference type="EC" id="6.3.2.12" evidence="5"/>
<dbReference type="Gene3D" id="3.90.190.20">
    <property type="entry name" value="Mur ligase, C-terminal domain"/>
    <property type="match status" value="1"/>
</dbReference>
<dbReference type="RefSeq" id="WP_194105278.1">
    <property type="nucleotide sequence ID" value="NZ_JADFFM010000001.1"/>
</dbReference>
<dbReference type="PANTHER" id="PTHR11136:SF0">
    <property type="entry name" value="DIHYDROFOLATE SYNTHETASE-RELATED"/>
    <property type="match status" value="1"/>
</dbReference>
<dbReference type="EMBL" id="JADFFM010000001">
    <property type="protein sequence ID" value="MBE9665896.1"/>
    <property type="molecule type" value="Genomic_DNA"/>
</dbReference>
<dbReference type="InterPro" id="IPR036565">
    <property type="entry name" value="Mur-like_cat_sf"/>
</dbReference>
<dbReference type="PANTHER" id="PTHR11136">
    <property type="entry name" value="FOLYLPOLYGLUTAMATE SYNTHASE-RELATED"/>
    <property type="match status" value="1"/>
</dbReference>
<evidence type="ECO:0000256" key="21">
    <source>
        <dbReference type="PIRNR" id="PIRNR001563"/>
    </source>
</evidence>
<evidence type="ECO:0000256" key="12">
    <source>
        <dbReference type="ARBA" id="ARBA00022842"/>
    </source>
</evidence>
<dbReference type="Pfam" id="PF08245">
    <property type="entry name" value="Mur_ligase_M"/>
    <property type="match status" value="1"/>
</dbReference>
<comment type="catalytic activity">
    <reaction evidence="18">
        <text>10-formyltetrahydrofolyl-(gamma-L-Glu)(n) + L-glutamate + ATP = 10-formyltetrahydrofolyl-(gamma-L-Glu)(n+1) + ADP + phosphate + H(+)</text>
        <dbReference type="Rhea" id="RHEA:51904"/>
        <dbReference type="Rhea" id="RHEA-COMP:13088"/>
        <dbReference type="Rhea" id="RHEA-COMP:14300"/>
        <dbReference type="ChEBI" id="CHEBI:15378"/>
        <dbReference type="ChEBI" id="CHEBI:29985"/>
        <dbReference type="ChEBI" id="CHEBI:30616"/>
        <dbReference type="ChEBI" id="CHEBI:43474"/>
        <dbReference type="ChEBI" id="CHEBI:134413"/>
        <dbReference type="ChEBI" id="CHEBI:456216"/>
        <dbReference type="EC" id="6.3.2.17"/>
    </reaction>
</comment>
<evidence type="ECO:0000259" key="23">
    <source>
        <dbReference type="Pfam" id="PF08245"/>
    </source>
</evidence>
<dbReference type="InterPro" id="IPR001645">
    <property type="entry name" value="Folylpolyglutamate_synth"/>
</dbReference>
<evidence type="ECO:0000256" key="15">
    <source>
        <dbReference type="ARBA" id="ARBA00030592"/>
    </source>
</evidence>
<accession>A0ABR9XF50</accession>
<gene>
    <name evidence="24" type="ORF">IRJ18_05950</name>
</gene>
<organism evidence="24 25">
    <name type="scientific">Mucilaginibacter boryungensis</name>
    <dbReference type="NCBI Taxonomy" id="768480"/>
    <lineage>
        <taxon>Bacteria</taxon>
        <taxon>Pseudomonadati</taxon>
        <taxon>Bacteroidota</taxon>
        <taxon>Sphingobacteriia</taxon>
        <taxon>Sphingobacteriales</taxon>
        <taxon>Sphingobacteriaceae</taxon>
        <taxon>Mucilaginibacter</taxon>
    </lineage>
</organism>
<evidence type="ECO:0000256" key="19">
    <source>
        <dbReference type="ARBA" id="ARBA00049035"/>
    </source>
</evidence>
<protein>
    <recommendedName>
        <fullName evidence="7">Dihydrofolate synthase/folylpolyglutamate synthase</fullName>
        <ecNumber evidence="5">6.3.2.12</ecNumber>
        <ecNumber evidence="6">6.3.2.17</ecNumber>
    </recommendedName>
    <alternativeName>
        <fullName evidence="16">Folylpoly-gamma-glutamate synthetase-dihydrofolate synthetase</fullName>
    </alternativeName>
    <alternativeName>
        <fullName evidence="14">Folylpolyglutamate synthetase</fullName>
    </alternativeName>
    <alternativeName>
        <fullName evidence="15">Tetrahydrofolylpolyglutamate synthase</fullName>
    </alternativeName>
</protein>
<evidence type="ECO:0000256" key="4">
    <source>
        <dbReference type="ARBA" id="ARBA00008276"/>
    </source>
</evidence>
<evidence type="ECO:0000256" key="1">
    <source>
        <dbReference type="ARBA" id="ARBA00002714"/>
    </source>
</evidence>
<evidence type="ECO:0000256" key="6">
    <source>
        <dbReference type="ARBA" id="ARBA00013025"/>
    </source>
</evidence>
<evidence type="ECO:0000256" key="10">
    <source>
        <dbReference type="ARBA" id="ARBA00022741"/>
    </source>
</evidence>
<sequence length="436" mass="48345">MDYQQTLDYLYSQLPMFSRTGAAAMTKDLTNTWALCKLLDNPQDKFKSVHVGGTNGKGSTSHMLAAILQIAGYKTGLYTSPHLRDFRERVRINGQMIAEQVVTDFVARHKTDFENLKLSFFEMTVGLAFDTFAKQQVDIAIVEVGLGGRLDSTNVINPLLSIITNIGWDHMNLLGNTLPLIAGEKAGIIKPGVPAIIGEHQPEVADVFIQKAYHEKTKLSFASEEWILSSESEIESPKLSENSFRDVDVKKEGFTLKTLNLRLDLTGTYQLKNLKTILSAVEELRLQGFNISDEHIKTALKQVRALTGLNGRWQIIGHDPLTICDTGHNPDGIHEVLKNINAITYNKLHFILGMVNDKDITKVLKMLPPDAVYYFCRPDIPRGLPVEELSSQAADFGLSGDMYPSVMSALIAARYAADKEDLIFVGGSTFVVAEIV</sequence>